<evidence type="ECO:0000259" key="1">
    <source>
        <dbReference type="Pfam" id="PF13360"/>
    </source>
</evidence>
<dbReference type="AlphaFoldDB" id="X0WE68"/>
<name>X0WE68_9ZZZZ</name>
<organism evidence="2">
    <name type="scientific">marine sediment metagenome</name>
    <dbReference type="NCBI Taxonomy" id="412755"/>
    <lineage>
        <taxon>unclassified sequences</taxon>
        <taxon>metagenomes</taxon>
        <taxon>ecological metagenomes</taxon>
    </lineage>
</organism>
<dbReference type="Gene3D" id="2.130.10.10">
    <property type="entry name" value="YVTN repeat-like/Quinoprotein amine dehydrogenase"/>
    <property type="match status" value="1"/>
</dbReference>
<feature type="domain" description="Pyrrolo-quinoline quinone repeat" evidence="1">
    <location>
        <begin position="6"/>
        <end position="111"/>
    </location>
</feature>
<reference evidence="2" key="1">
    <citation type="journal article" date="2014" name="Front. Microbiol.">
        <title>High frequency of phylogenetically diverse reductive dehalogenase-homologous genes in deep subseafloor sedimentary metagenomes.</title>
        <authorList>
            <person name="Kawai M."/>
            <person name="Futagami T."/>
            <person name="Toyoda A."/>
            <person name="Takaki Y."/>
            <person name="Nishi S."/>
            <person name="Hori S."/>
            <person name="Arai W."/>
            <person name="Tsubouchi T."/>
            <person name="Morono Y."/>
            <person name="Uchiyama I."/>
            <person name="Ito T."/>
            <person name="Fujiyama A."/>
            <person name="Inagaki F."/>
            <person name="Takami H."/>
        </authorList>
    </citation>
    <scope>NUCLEOTIDE SEQUENCE</scope>
    <source>
        <strain evidence="2">Expedition CK06-06</strain>
    </source>
</reference>
<dbReference type="PANTHER" id="PTHR34512">
    <property type="entry name" value="CELL SURFACE PROTEIN"/>
    <property type="match status" value="1"/>
</dbReference>
<dbReference type="PANTHER" id="PTHR34512:SF30">
    <property type="entry name" value="OUTER MEMBRANE PROTEIN ASSEMBLY FACTOR BAMB"/>
    <property type="match status" value="1"/>
</dbReference>
<dbReference type="InterPro" id="IPR011047">
    <property type="entry name" value="Quinoprotein_ADH-like_sf"/>
</dbReference>
<comment type="caution">
    <text evidence="2">The sequence shown here is derived from an EMBL/GenBank/DDBJ whole genome shotgun (WGS) entry which is preliminary data.</text>
</comment>
<proteinExistence type="predicted"/>
<protein>
    <recommendedName>
        <fullName evidence="1">Pyrrolo-quinoline quinone repeat domain-containing protein</fullName>
    </recommendedName>
</protein>
<dbReference type="InterPro" id="IPR002372">
    <property type="entry name" value="PQQ_rpt_dom"/>
</dbReference>
<accession>X0WE68</accession>
<feature type="domain" description="Pyrrolo-quinoline quinone repeat" evidence="1">
    <location>
        <begin position="116"/>
        <end position="197"/>
    </location>
</feature>
<feature type="non-terminal residue" evidence="2">
    <location>
        <position position="202"/>
    </location>
</feature>
<sequence length="202" mass="22709">MPSGRYLTAMDLTNGSSLWRINLHPHLYYSHKARVFYHIHKDVVAASSVTGWAVLAALKNGKEFWRKRLPGEICLRPAVSDKSVFFGTCDGYVWALDRLTGQVLWERKTPLRAVGFTCEDNRLYVLSNGGDLYLLDARDGRKVWERRLGGKWRGGFLVLSGGTLYAFPESGRGGYPYGTVEHFAHALDSKTGESLWAVPIKD</sequence>
<dbReference type="InterPro" id="IPR015943">
    <property type="entry name" value="WD40/YVTN_repeat-like_dom_sf"/>
</dbReference>
<dbReference type="SMART" id="SM00564">
    <property type="entry name" value="PQQ"/>
    <property type="match status" value="3"/>
</dbReference>
<dbReference type="EMBL" id="BARS01034368">
    <property type="protein sequence ID" value="GAG21457.1"/>
    <property type="molecule type" value="Genomic_DNA"/>
</dbReference>
<dbReference type="SUPFAM" id="SSF50998">
    <property type="entry name" value="Quinoprotein alcohol dehydrogenase-like"/>
    <property type="match status" value="1"/>
</dbReference>
<gene>
    <name evidence="2" type="ORF">S01H1_53103</name>
</gene>
<dbReference type="Pfam" id="PF13360">
    <property type="entry name" value="PQQ_2"/>
    <property type="match status" value="2"/>
</dbReference>
<dbReference type="InterPro" id="IPR018391">
    <property type="entry name" value="PQQ_b-propeller_rpt"/>
</dbReference>
<evidence type="ECO:0000313" key="2">
    <source>
        <dbReference type="EMBL" id="GAG21457.1"/>
    </source>
</evidence>